<dbReference type="SUPFAM" id="SSF63411">
    <property type="entry name" value="LuxS/MPP-like metallohydrolase"/>
    <property type="match status" value="1"/>
</dbReference>
<sequence>MADIDHRYMAPPFLRVMERRRGRHGDETLLWDLRVAQPNVSSMAMPAIHSVEHFLSTRLRANSDNILAVAPMGCQTGFYIVTVNLTDREQLSALLADALAEVLTSREVPLADNVNCGWALNHSLTGAQEIAEWLLRHRARWHIPGVLEEDGRA</sequence>
<dbReference type="InterPro" id="IPR003815">
    <property type="entry name" value="S-ribosylhomocysteinase"/>
</dbReference>
<evidence type="ECO:0000256" key="14">
    <source>
        <dbReference type="ARBA" id="ARBA00031777"/>
    </source>
</evidence>
<dbReference type="InterPro" id="IPR011249">
    <property type="entry name" value="Metalloenz_LuxS/M16"/>
</dbReference>
<keyword evidence="8" id="KW-0479">Metal-binding</keyword>
<dbReference type="EMBL" id="FMHU01000001">
    <property type="protein sequence ID" value="SCL17938.1"/>
    <property type="molecule type" value="Genomic_DNA"/>
</dbReference>
<organism evidence="15 16">
    <name type="scientific">Micromonospora inyonensis</name>
    <dbReference type="NCBI Taxonomy" id="47866"/>
    <lineage>
        <taxon>Bacteria</taxon>
        <taxon>Bacillati</taxon>
        <taxon>Actinomycetota</taxon>
        <taxon>Actinomycetes</taxon>
        <taxon>Micromonosporales</taxon>
        <taxon>Micromonosporaceae</taxon>
        <taxon>Micromonospora</taxon>
    </lineage>
</organism>
<keyword evidence="7" id="KW-0673">Quorum sensing</keyword>
<evidence type="ECO:0000256" key="6">
    <source>
        <dbReference type="ARBA" id="ARBA00015130"/>
    </source>
</evidence>
<evidence type="ECO:0000256" key="13">
    <source>
        <dbReference type="ARBA" id="ARBA00030600"/>
    </source>
</evidence>
<evidence type="ECO:0000256" key="11">
    <source>
        <dbReference type="ARBA" id="ARBA00023239"/>
    </source>
</evidence>
<reference evidence="16" key="1">
    <citation type="submission" date="2016-06" db="EMBL/GenBank/DDBJ databases">
        <authorList>
            <person name="Varghese N."/>
        </authorList>
    </citation>
    <scope>NUCLEOTIDE SEQUENCE [LARGE SCALE GENOMIC DNA]</scope>
    <source>
        <strain evidence="16">DSM 46123</strain>
    </source>
</reference>
<evidence type="ECO:0000256" key="8">
    <source>
        <dbReference type="ARBA" id="ARBA00022723"/>
    </source>
</evidence>
<dbReference type="InterPro" id="IPR037005">
    <property type="entry name" value="LuxS_sf"/>
</dbReference>
<dbReference type="EC" id="4.4.1.21" evidence="5"/>
<protein>
    <recommendedName>
        <fullName evidence="6">S-ribosylhomocysteine lyase</fullName>
        <ecNumber evidence="5">4.4.1.21</ecNumber>
    </recommendedName>
    <alternativeName>
        <fullName evidence="13">AI-2 synthesis protein</fullName>
    </alternativeName>
    <alternativeName>
        <fullName evidence="14">Autoinducer-2 production protein LuxS</fullName>
    </alternativeName>
</protein>
<keyword evidence="9" id="KW-0071">Autoinducer synthesis</keyword>
<evidence type="ECO:0000256" key="1">
    <source>
        <dbReference type="ARBA" id="ARBA00000297"/>
    </source>
</evidence>
<keyword evidence="16" id="KW-1185">Reference proteome</keyword>
<dbReference type="Proteomes" id="UP000198906">
    <property type="component" value="Unassembled WGS sequence"/>
</dbReference>
<accession>A0A1C6RLF3</accession>
<keyword evidence="11 15" id="KW-0456">Lyase</keyword>
<dbReference type="Gene3D" id="3.30.1360.80">
    <property type="entry name" value="S-ribosylhomocysteinase (LuxS)"/>
    <property type="match status" value="1"/>
</dbReference>
<name>A0A1C6RLF3_9ACTN</name>
<gene>
    <name evidence="15" type="ORF">GA0074694_2181</name>
</gene>
<dbReference type="GO" id="GO:0009372">
    <property type="term" value="P:quorum sensing"/>
    <property type="evidence" value="ECO:0007669"/>
    <property type="project" value="UniProtKB-KW"/>
</dbReference>
<evidence type="ECO:0000256" key="5">
    <source>
        <dbReference type="ARBA" id="ARBA00012240"/>
    </source>
</evidence>
<proteinExistence type="inferred from homology"/>
<comment type="cofactor">
    <cofactor evidence="2">
        <name>Fe cation</name>
        <dbReference type="ChEBI" id="CHEBI:24875"/>
    </cofactor>
</comment>
<dbReference type="PANTHER" id="PTHR35799:SF1">
    <property type="entry name" value="S-RIBOSYLHOMOCYSTEINE LYASE"/>
    <property type="match status" value="1"/>
</dbReference>
<comment type="function">
    <text evidence="12">Involved in the synthesis of autoinducer 2 (AI-2) which is secreted by bacteria and is used to communicate both the cell density and the metabolic potential of the environment. The regulation of gene expression in response to changes in cell density is called quorum sensing. Catalyzes the transformation of S-ribosylhomocysteine (RHC) to homocysteine (HC) and 4,5-dihydroxy-2,3-pentadione (DPD).</text>
</comment>
<dbReference type="GO" id="GO:0043768">
    <property type="term" value="F:S-ribosylhomocysteine lyase activity"/>
    <property type="evidence" value="ECO:0007669"/>
    <property type="project" value="UniProtKB-EC"/>
</dbReference>
<evidence type="ECO:0000256" key="2">
    <source>
        <dbReference type="ARBA" id="ARBA00001962"/>
    </source>
</evidence>
<evidence type="ECO:0000256" key="10">
    <source>
        <dbReference type="ARBA" id="ARBA00023004"/>
    </source>
</evidence>
<keyword evidence="10" id="KW-0408">Iron</keyword>
<evidence type="ECO:0000256" key="7">
    <source>
        <dbReference type="ARBA" id="ARBA00022654"/>
    </source>
</evidence>
<dbReference type="STRING" id="47866.GA0074694_2181"/>
<evidence type="ECO:0000313" key="15">
    <source>
        <dbReference type="EMBL" id="SCL17938.1"/>
    </source>
</evidence>
<dbReference type="RefSeq" id="WP_091456317.1">
    <property type="nucleotide sequence ID" value="NZ_FMHU01000001.1"/>
</dbReference>
<evidence type="ECO:0000313" key="16">
    <source>
        <dbReference type="Proteomes" id="UP000198906"/>
    </source>
</evidence>
<comment type="catalytic activity">
    <reaction evidence="1">
        <text>S-(5-deoxy-D-ribos-5-yl)-L-homocysteine = (S)-4,5-dihydroxypentane-2,3-dione + L-homocysteine</text>
        <dbReference type="Rhea" id="RHEA:17753"/>
        <dbReference type="ChEBI" id="CHEBI:29484"/>
        <dbReference type="ChEBI" id="CHEBI:58195"/>
        <dbReference type="ChEBI" id="CHEBI:58199"/>
        <dbReference type="EC" id="4.4.1.21"/>
    </reaction>
</comment>
<comment type="similarity">
    <text evidence="3">Belongs to the LuxS family.</text>
</comment>
<evidence type="ECO:0000256" key="9">
    <source>
        <dbReference type="ARBA" id="ARBA00022929"/>
    </source>
</evidence>
<evidence type="ECO:0000256" key="12">
    <source>
        <dbReference type="ARBA" id="ARBA00024654"/>
    </source>
</evidence>
<evidence type="ECO:0000256" key="4">
    <source>
        <dbReference type="ARBA" id="ARBA00011738"/>
    </source>
</evidence>
<dbReference type="Pfam" id="PF02664">
    <property type="entry name" value="LuxS"/>
    <property type="match status" value="1"/>
</dbReference>
<comment type="subunit">
    <text evidence="4">Homodimer.</text>
</comment>
<dbReference type="AlphaFoldDB" id="A0A1C6RLF3"/>
<evidence type="ECO:0000256" key="3">
    <source>
        <dbReference type="ARBA" id="ARBA00007311"/>
    </source>
</evidence>
<dbReference type="GO" id="GO:0005506">
    <property type="term" value="F:iron ion binding"/>
    <property type="evidence" value="ECO:0007669"/>
    <property type="project" value="InterPro"/>
</dbReference>
<dbReference type="PANTHER" id="PTHR35799">
    <property type="entry name" value="S-RIBOSYLHOMOCYSTEINE LYASE"/>
    <property type="match status" value="1"/>
</dbReference>
<dbReference type="PRINTS" id="PR01487">
    <property type="entry name" value="LUXSPROTEIN"/>
</dbReference>